<dbReference type="EMBL" id="CAKOFQ010007159">
    <property type="protein sequence ID" value="CAH1992931.1"/>
    <property type="molecule type" value="Genomic_DNA"/>
</dbReference>
<dbReference type="Proteomes" id="UP001152888">
    <property type="component" value="Unassembled WGS sequence"/>
</dbReference>
<evidence type="ECO:0000313" key="2">
    <source>
        <dbReference type="Proteomes" id="UP001152888"/>
    </source>
</evidence>
<gene>
    <name evidence="1" type="ORF">ACAOBT_LOCUS21179</name>
</gene>
<comment type="caution">
    <text evidence="1">The sequence shown here is derived from an EMBL/GenBank/DDBJ whole genome shotgun (WGS) entry which is preliminary data.</text>
</comment>
<reference evidence="1" key="1">
    <citation type="submission" date="2022-03" db="EMBL/GenBank/DDBJ databases">
        <authorList>
            <person name="Sayadi A."/>
        </authorList>
    </citation>
    <scope>NUCLEOTIDE SEQUENCE</scope>
</reference>
<organism evidence="1 2">
    <name type="scientific">Acanthoscelides obtectus</name>
    <name type="common">Bean weevil</name>
    <name type="synonym">Bruchus obtectus</name>
    <dbReference type="NCBI Taxonomy" id="200917"/>
    <lineage>
        <taxon>Eukaryota</taxon>
        <taxon>Metazoa</taxon>
        <taxon>Ecdysozoa</taxon>
        <taxon>Arthropoda</taxon>
        <taxon>Hexapoda</taxon>
        <taxon>Insecta</taxon>
        <taxon>Pterygota</taxon>
        <taxon>Neoptera</taxon>
        <taxon>Endopterygota</taxon>
        <taxon>Coleoptera</taxon>
        <taxon>Polyphaga</taxon>
        <taxon>Cucujiformia</taxon>
        <taxon>Chrysomeloidea</taxon>
        <taxon>Chrysomelidae</taxon>
        <taxon>Bruchinae</taxon>
        <taxon>Bruchini</taxon>
        <taxon>Acanthoscelides</taxon>
    </lineage>
</organism>
<accession>A0A9P0LAC3</accession>
<protein>
    <submittedName>
        <fullName evidence="1">Uncharacterized protein</fullName>
    </submittedName>
</protein>
<proteinExistence type="predicted"/>
<name>A0A9P0LAC3_ACAOB</name>
<keyword evidence="2" id="KW-1185">Reference proteome</keyword>
<dbReference type="OrthoDB" id="7489787at2759"/>
<sequence length="112" mass="12165">MEEYHSGPNNIYNVDESALSTVQKPSKIFATKGKKQIGKIFSVAYGNAAATAIACSGFAKTGIFPFNSDIFPDYLFMLSSVTDHPHVAADTDQCAGPTIQKKTNHYNHKVHA</sequence>
<evidence type="ECO:0000313" key="1">
    <source>
        <dbReference type="EMBL" id="CAH1992931.1"/>
    </source>
</evidence>
<dbReference type="AlphaFoldDB" id="A0A9P0LAC3"/>